<accession>A0A6L3V8S5</accession>
<protein>
    <recommendedName>
        <fullName evidence="3">DUF2007 domain-containing protein</fullName>
    </recommendedName>
</protein>
<name>A0A6L3V8S5_9BACI</name>
<evidence type="ECO:0000313" key="2">
    <source>
        <dbReference type="Proteomes" id="UP000481030"/>
    </source>
</evidence>
<comment type="caution">
    <text evidence="1">The sequence shown here is derived from an EMBL/GenBank/DDBJ whole genome shotgun (WGS) entry which is preliminary data.</text>
</comment>
<dbReference type="OrthoDB" id="2917031at2"/>
<dbReference type="EMBL" id="WBOS01000003">
    <property type="protein sequence ID" value="KAB2336841.1"/>
    <property type="molecule type" value="Genomic_DNA"/>
</dbReference>
<organism evidence="1 2">
    <name type="scientific">Cytobacillus depressus</name>
    <dbReference type="NCBI Taxonomy" id="1602942"/>
    <lineage>
        <taxon>Bacteria</taxon>
        <taxon>Bacillati</taxon>
        <taxon>Bacillota</taxon>
        <taxon>Bacilli</taxon>
        <taxon>Bacillales</taxon>
        <taxon>Bacillaceae</taxon>
        <taxon>Cytobacillus</taxon>
    </lineage>
</organism>
<reference evidence="1 2" key="1">
    <citation type="journal article" date="2016" name="Antonie Van Leeuwenhoek">
        <title>Bacillus depressus sp. nov., isolated from soil of a sunflower field.</title>
        <authorList>
            <person name="Wei X."/>
            <person name="Xin D."/>
            <person name="Xin Y."/>
            <person name="Zhang H."/>
            <person name="Wang T."/>
            <person name="Zhang J."/>
        </authorList>
    </citation>
    <scope>NUCLEOTIDE SEQUENCE [LARGE SCALE GENOMIC DNA]</scope>
    <source>
        <strain evidence="1 2">BZ1</strain>
    </source>
</reference>
<gene>
    <name evidence="1" type="ORF">F7731_09660</name>
</gene>
<dbReference type="AlphaFoldDB" id="A0A6L3V8S5"/>
<evidence type="ECO:0000313" key="1">
    <source>
        <dbReference type="EMBL" id="KAB2336841.1"/>
    </source>
</evidence>
<proteinExistence type="predicted"/>
<dbReference type="Proteomes" id="UP000481030">
    <property type="component" value="Unassembled WGS sequence"/>
</dbReference>
<sequence>MYKLKEFFKRLFVKWELVYSTQDANKYFTILGRLNNNGIKYKIKTISLGGGSDGGRGYSIYHIYVHKDTINKANEAIHHSKY</sequence>
<evidence type="ECO:0008006" key="3">
    <source>
        <dbReference type="Google" id="ProtNLM"/>
    </source>
</evidence>
<keyword evidence="2" id="KW-1185">Reference proteome</keyword>